<dbReference type="RefSeq" id="WP_163938090.1">
    <property type="nucleotide sequence ID" value="NZ_BMQU01000039.1"/>
</dbReference>
<evidence type="ECO:0000313" key="3">
    <source>
        <dbReference type="EMBL" id="NES11041.1"/>
    </source>
</evidence>
<evidence type="ECO:0000256" key="2">
    <source>
        <dbReference type="SAM" id="SignalP"/>
    </source>
</evidence>
<keyword evidence="3" id="KW-0396">Initiation factor</keyword>
<keyword evidence="4" id="KW-1185">Reference proteome</keyword>
<dbReference type="EMBL" id="JAAHBT010000193">
    <property type="protein sequence ID" value="NES11041.1"/>
    <property type="molecule type" value="Genomic_DNA"/>
</dbReference>
<gene>
    <name evidence="3" type="ORF">G3O07_16910</name>
</gene>
<proteinExistence type="predicted"/>
<protein>
    <submittedName>
        <fullName evidence="3">Translation initiation factor 2</fullName>
    </submittedName>
</protein>
<keyword evidence="2" id="KW-0732">Signal</keyword>
<feature type="compositionally biased region" description="Low complexity" evidence="1">
    <location>
        <begin position="61"/>
        <end position="74"/>
    </location>
</feature>
<evidence type="ECO:0000313" key="4">
    <source>
        <dbReference type="Proteomes" id="UP000471751"/>
    </source>
</evidence>
<dbReference type="AlphaFoldDB" id="A0A6I5RU73"/>
<reference evidence="3 4" key="1">
    <citation type="submission" date="2020-02" db="EMBL/GenBank/DDBJ databases">
        <title>Broccoli isolated Pseudomonas sp.</title>
        <authorList>
            <person name="Fujikawa T."/>
            <person name="Sawada H."/>
        </authorList>
    </citation>
    <scope>NUCLEOTIDE SEQUENCE [LARGE SCALE GENOMIC DNA]</scope>
    <source>
        <strain evidence="3 4">JCM 32154</strain>
    </source>
</reference>
<dbReference type="Proteomes" id="UP000471751">
    <property type="component" value="Unassembled WGS sequence"/>
</dbReference>
<name>A0A6I5RU73_9PSED</name>
<keyword evidence="3" id="KW-0648">Protein biosynthesis</keyword>
<accession>A0A6I5RU73</accession>
<feature type="chain" id="PRO_5026043715" evidence="2">
    <location>
        <begin position="26"/>
        <end position="168"/>
    </location>
</feature>
<organism evidence="3 4">
    <name type="scientific">Pseudomonas laurentiana</name>
    <dbReference type="NCBI Taxonomy" id="2364649"/>
    <lineage>
        <taxon>Bacteria</taxon>
        <taxon>Pseudomonadati</taxon>
        <taxon>Pseudomonadota</taxon>
        <taxon>Gammaproteobacteria</taxon>
        <taxon>Pseudomonadales</taxon>
        <taxon>Pseudomonadaceae</taxon>
        <taxon>Pseudomonas</taxon>
    </lineage>
</organism>
<feature type="region of interest" description="Disordered" evidence="1">
    <location>
        <begin position="40"/>
        <end position="86"/>
    </location>
</feature>
<comment type="caution">
    <text evidence="3">The sequence shown here is derived from an EMBL/GenBank/DDBJ whole genome shotgun (WGS) entry which is preliminary data.</text>
</comment>
<feature type="signal peptide" evidence="2">
    <location>
        <begin position="1"/>
        <end position="25"/>
    </location>
</feature>
<dbReference type="GO" id="GO:0003743">
    <property type="term" value="F:translation initiation factor activity"/>
    <property type="evidence" value="ECO:0007669"/>
    <property type="project" value="UniProtKB-KW"/>
</dbReference>
<evidence type="ECO:0000256" key="1">
    <source>
        <dbReference type="SAM" id="MobiDB-lite"/>
    </source>
</evidence>
<sequence>MKALCCAGLLLMSMAGSLVPMQAWARADVAAAAPLIAGSSHSAGNPSVASKPVPKGSVPHAKAGSASAQKSSGKSTKRQHTDVIAAPLPTPRLDLSLPIGMVSGLQPGSASDVQLHRPLLPAMFGEKPKEESPFQLNGRLLSNEMQLQLRNDSRQDVEGAAIEFEFKQ</sequence>